<accession>A0A9W3X8X2</accession>
<dbReference type="AlphaFoldDB" id="A0A9W3X8X2"/>
<protein>
    <submittedName>
        <fullName evidence="1">Uncharacterized protein</fullName>
    </submittedName>
</protein>
<evidence type="ECO:0000313" key="2">
    <source>
        <dbReference type="Proteomes" id="UP000192743"/>
    </source>
</evidence>
<organism evidence="1 2">
    <name type="scientific">Bacillus thuringiensis Bt18247</name>
    <dbReference type="NCBI Taxonomy" id="1423143"/>
    <lineage>
        <taxon>Bacteria</taxon>
        <taxon>Bacillati</taxon>
        <taxon>Bacillota</taxon>
        <taxon>Bacilli</taxon>
        <taxon>Bacillales</taxon>
        <taxon>Bacillaceae</taxon>
        <taxon>Bacillus</taxon>
        <taxon>Bacillus cereus group</taxon>
    </lineage>
</organism>
<evidence type="ECO:0000313" key="1">
    <source>
        <dbReference type="EMBL" id="AOM11195.1"/>
    </source>
</evidence>
<reference evidence="1 2" key="1">
    <citation type="submission" date="2016-02" db="EMBL/GenBank/DDBJ databases">
        <title>Comparative analysis of three nematocidal Bacillus thuringiensis strains.</title>
        <authorList>
            <person name="Hollensteiner J."/>
            <person name="Kloesener M."/>
            <person name="Bunk B."/>
            <person name="Sproeer C."/>
            <person name="Rosenstiel P."/>
            <person name="Schulte-Iserlohe R."/>
            <person name="Schulenburg H."/>
            <person name="Liesegang H."/>
        </authorList>
    </citation>
    <scope>NUCLEOTIDE SEQUENCE [LARGE SCALE GENOMIC DNA]</scope>
    <source>
        <strain evidence="1 2">Bt18247</strain>
    </source>
</reference>
<sequence>MFNNSKILIELDKGGCKTMRKFTNDPGGGGWDISLDPGTGI</sequence>
<name>A0A9W3X8X2_BACTU</name>
<gene>
    <name evidence="1" type="ORF">BTI247_28060</name>
</gene>
<dbReference type="EMBL" id="CP015250">
    <property type="protein sequence ID" value="AOM11195.1"/>
    <property type="molecule type" value="Genomic_DNA"/>
</dbReference>
<dbReference type="Proteomes" id="UP000192743">
    <property type="component" value="Chromosome"/>
</dbReference>
<proteinExistence type="predicted"/>